<dbReference type="PANTHER" id="PTHR47510:SF3">
    <property type="entry name" value="ENDO_EXONUCLEASE_PHOSPHATASE DOMAIN-CONTAINING PROTEIN"/>
    <property type="match status" value="1"/>
</dbReference>
<dbReference type="PANTHER" id="PTHR47510">
    <property type="entry name" value="REVERSE TRANSCRIPTASE DOMAIN-CONTAINING PROTEIN"/>
    <property type="match status" value="1"/>
</dbReference>
<accession>A0A8S1BHH0</accession>
<name>A0A8S1BHH0_ARCPL</name>
<dbReference type="OrthoDB" id="8012317at2759"/>
<evidence type="ECO:0000313" key="2">
    <source>
        <dbReference type="EMBL" id="CAB3262078.1"/>
    </source>
</evidence>
<dbReference type="InterPro" id="IPR043502">
    <property type="entry name" value="DNA/RNA_pol_sf"/>
</dbReference>
<dbReference type="GO" id="GO:0071897">
    <property type="term" value="P:DNA biosynthetic process"/>
    <property type="evidence" value="ECO:0007669"/>
    <property type="project" value="UniProtKB-ARBA"/>
</dbReference>
<feature type="domain" description="Reverse transcriptase" evidence="1">
    <location>
        <begin position="324"/>
        <end position="444"/>
    </location>
</feature>
<dbReference type="Pfam" id="PF00078">
    <property type="entry name" value="RVT_1"/>
    <property type="match status" value="1"/>
</dbReference>
<dbReference type="CDD" id="cd01650">
    <property type="entry name" value="RT_nLTR_like"/>
    <property type="match status" value="1"/>
</dbReference>
<dbReference type="Proteomes" id="UP000494256">
    <property type="component" value="Unassembled WGS sequence"/>
</dbReference>
<evidence type="ECO:0000259" key="1">
    <source>
        <dbReference type="PROSITE" id="PS50878"/>
    </source>
</evidence>
<gene>
    <name evidence="2" type="ORF">APLA_LOCUS17542</name>
</gene>
<dbReference type="AlphaFoldDB" id="A0A8S1BHH0"/>
<organism evidence="2 3">
    <name type="scientific">Arctia plantaginis</name>
    <name type="common">Wood tiger moth</name>
    <name type="synonym">Phalaena plantaginis</name>
    <dbReference type="NCBI Taxonomy" id="874455"/>
    <lineage>
        <taxon>Eukaryota</taxon>
        <taxon>Metazoa</taxon>
        <taxon>Ecdysozoa</taxon>
        <taxon>Arthropoda</taxon>
        <taxon>Hexapoda</taxon>
        <taxon>Insecta</taxon>
        <taxon>Pterygota</taxon>
        <taxon>Neoptera</taxon>
        <taxon>Endopterygota</taxon>
        <taxon>Lepidoptera</taxon>
        <taxon>Glossata</taxon>
        <taxon>Ditrysia</taxon>
        <taxon>Noctuoidea</taxon>
        <taxon>Erebidae</taxon>
        <taxon>Arctiinae</taxon>
        <taxon>Arctia</taxon>
    </lineage>
</organism>
<sequence length="444" mass="50068">MGDFNTCLLKNDSRSATLRSVIKSSNLSILSLNPTHNLPNRNSSLLDLILVSSVEHVAKHGQCPADSFSYHDLLFLSYIIRTPKPKAKIISHRNFRNMNVENLRRDADNIDWSPLFNSQCVDEKTDIFTNNLMYLYDKHAPMRQIKVKHLPAPWLTGEIKEIQRKKVRAQSKYKSHPTASNWAKFVLIRNHCNKMCRNAQRRHIHKSVENGDPVKVWKFLKSLGIGKSRPNCASKDIDIDSLNSYFSAASVYRAATKTTTLNYLSSLPIPDCSPFFFSQFAACDVRKSIMSITSTAVGSDSISRKMVLPILDEILPVISHILNYSISVNVFPSAWKMAQIIPLPKKCNPSSFSDYRPISILPFLSKVLERLIHTQLTSFLSRNCLLNPFQSGFRPGHSTTTALVHITDDVRSGMDEGKLTVFALLDFSNAFNTVDFDVLLGSMA</sequence>
<proteinExistence type="predicted"/>
<dbReference type="EMBL" id="CADEBD010001048">
    <property type="protein sequence ID" value="CAB3262078.1"/>
    <property type="molecule type" value="Genomic_DNA"/>
</dbReference>
<reference evidence="2 3" key="1">
    <citation type="submission" date="2020-04" db="EMBL/GenBank/DDBJ databases">
        <authorList>
            <person name="Wallbank WR R."/>
            <person name="Pardo Diaz C."/>
            <person name="Kozak K."/>
            <person name="Martin S."/>
            <person name="Jiggins C."/>
            <person name="Moest M."/>
            <person name="Warren A I."/>
            <person name="Byers J.R.P. K."/>
            <person name="Montejo-Kovacevich G."/>
            <person name="Yen C E."/>
        </authorList>
    </citation>
    <scope>NUCLEOTIDE SEQUENCE [LARGE SCALE GENOMIC DNA]</scope>
</reference>
<dbReference type="InterPro" id="IPR000477">
    <property type="entry name" value="RT_dom"/>
</dbReference>
<comment type="caution">
    <text evidence="2">The sequence shown here is derived from an EMBL/GenBank/DDBJ whole genome shotgun (WGS) entry which is preliminary data.</text>
</comment>
<evidence type="ECO:0000313" key="3">
    <source>
        <dbReference type="Proteomes" id="UP000494256"/>
    </source>
</evidence>
<dbReference type="PROSITE" id="PS50878">
    <property type="entry name" value="RT_POL"/>
    <property type="match status" value="1"/>
</dbReference>
<protein>
    <recommendedName>
        <fullName evidence="1">Reverse transcriptase domain-containing protein</fullName>
    </recommendedName>
</protein>
<dbReference type="SUPFAM" id="SSF56672">
    <property type="entry name" value="DNA/RNA polymerases"/>
    <property type="match status" value="1"/>
</dbReference>